<comment type="subunit">
    <text evidence="10">Binds the proteasome.</text>
</comment>
<dbReference type="EMBL" id="JASBNA010000023">
    <property type="protein sequence ID" value="KAK7684821.1"/>
    <property type="molecule type" value="Genomic_DNA"/>
</dbReference>
<comment type="similarity">
    <text evidence="3 9">Belongs to the dihydroorotate dehydrogenase family. Type 2 subfamily.</text>
</comment>
<gene>
    <name evidence="13" type="primary">URA9</name>
    <name evidence="13" type="ORF">QCA50_012064</name>
</gene>
<dbReference type="GO" id="GO:0015031">
    <property type="term" value="P:protein transport"/>
    <property type="evidence" value="ECO:0007669"/>
    <property type="project" value="UniProtKB-UniRule"/>
</dbReference>
<dbReference type="GO" id="GO:0005634">
    <property type="term" value="C:nucleus"/>
    <property type="evidence" value="ECO:0007669"/>
    <property type="project" value="UniProtKB-SubCell"/>
</dbReference>
<keyword evidence="10" id="KW-0653">Protein transport</keyword>
<protein>
    <recommendedName>
        <fullName evidence="9 10">Multifunctional fusion protein</fullName>
    </recommendedName>
    <domain>
        <recommendedName>
            <fullName evidence="9">Dihydroorotate dehydrogenase (quinone), mitochondrial</fullName>
            <shortName evidence="9">DHOdehase</shortName>
            <ecNumber evidence="9">1.3.5.2</ecNumber>
        </recommendedName>
    </domain>
    <domain>
        <recommendedName>
            <fullName evidence="10">Tethering factor for nuclear proteasome STS1</fullName>
        </recommendedName>
    </domain>
</protein>
<dbReference type="GO" id="GO:0009220">
    <property type="term" value="P:pyrimidine ribonucleotide biosynthetic process"/>
    <property type="evidence" value="ECO:0007669"/>
    <property type="project" value="TreeGrafter"/>
</dbReference>
<dbReference type="InterPro" id="IPR001295">
    <property type="entry name" value="Dihydroorotate_DH_CS"/>
</dbReference>
<dbReference type="GO" id="GO:0071630">
    <property type="term" value="P:nuclear protein quality control by the ubiquitin-proteasome system"/>
    <property type="evidence" value="ECO:0007669"/>
    <property type="project" value="UniProtKB-UniRule"/>
</dbReference>
<dbReference type="GO" id="GO:0006207">
    <property type="term" value="P:'de novo' pyrimidine nucleobase biosynthetic process"/>
    <property type="evidence" value="ECO:0007669"/>
    <property type="project" value="InterPro"/>
</dbReference>
<comment type="similarity">
    <text evidence="10">Belongs to the cut8/STS1 family.</text>
</comment>
<evidence type="ECO:0000256" key="4">
    <source>
        <dbReference type="ARBA" id="ARBA00022630"/>
    </source>
</evidence>
<dbReference type="InterPro" id="IPR038422">
    <property type="entry name" value="Cut8/Sts1_sf"/>
</dbReference>
<feature type="region of interest" description="Disordered" evidence="11">
    <location>
        <begin position="1"/>
        <end position="71"/>
    </location>
</feature>
<organism evidence="13 14">
    <name type="scientific">Cerrena zonata</name>
    <dbReference type="NCBI Taxonomy" id="2478898"/>
    <lineage>
        <taxon>Eukaryota</taxon>
        <taxon>Fungi</taxon>
        <taxon>Dikarya</taxon>
        <taxon>Basidiomycota</taxon>
        <taxon>Agaricomycotina</taxon>
        <taxon>Agaricomycetes</taxon>
        <taxon>Polyporales</taxon>
        <taxon>Cerrenaceae</taxon>
        <taxon>Cerrena</taxon>
    </lineage>
</organism>
<keyword evidence="14" id="KW-1185">Reference proteome</keyword>
<keyword evidence="10" id="KW-0539">Nucleus</keyword>
<keyword evidence="9" id="KW-0496">Mitochondrion</keyword>
<keyword evidence="9" id="KW-0999">Mitochondrion inner membrane</keyword>
<dbReference type="AlphaFoldDB" id="A0AAW0FVA6"/>
<proteinExistence type="inferred from homology"/>
<name>A0AAW0FVA6_9APHY</name>
<evidence type="ECO:0000256" key="10">
    <source>
        <dbReference type="RuleBase" id="RU368013"/>
    </source>
</evidence>
<dbReference type="InterPro" id="IPR050074">
    <property type="entry name" value="DHO_dehydrogenase"/>
</dbReference>
<evidence type="ECO:0000256" key="5">
    <source>
        <dbReference type="ARBA" id="ARBA00022643"/>
    </source>
</evidence>
<comment type="catalytic activity">
    <reaction evidence="8 9">
        <text>(S)-dihydroorotate + a quinone = orotate + a quinol</text>
        <dbReference type="Rhea" id="RHEA:30187"/>
        <dbReference type="ChEBI" id="CHEBI:24646"/>
        <dbReference type="ChEBI" id="CHEBI:30839"/>
        <dbReference type="ChEBI" id="CHEBI:30864"/>
        <dbReference type="ChEBI" id="CHEBI:132124"/>
        <dbReference type="EC" id="1.3.5.2"/>
    </reaction>
</comment>
<dbReference type="Gene3D" id="3.20.20.70">
    <property type="entry name" value="Aldolase class I"/>
    <property type="match status" value="1"/>
</dbReference>
<reference evidence="13 14" key="1">
    <citation type="submission" date="2022-09" db="EMBL/GenBank/DDBJ databases">
        <authorList>
            <person name="Palmer J.M."/>
        </authorList>
    </citation>
    <scope>NUCLEOTIDE SEQUENCE [LARGE SCALE GENOMIC DNA]</scope>
    <source>
        <strain evidence="13 14">DSM 7382</strain>
    </source>
</reference>
<dbReference type="PROSITE" id="PS00912">
    <property type="entry name" value="DHODEHASE_2"/>
    <property type="match status" value="1"/>
</dbReference>
<keyword evidence="10" id="KW-0963">Cytoplasm</keyword>
<dbReference type="PANTHER" id="PTHR48109:SF4">
    <property type="entry name" value="DIHYDROOROTATE DEHYDROGENASE (QUINONE), MITOCHONDRIAL"/>
    <property type="match status" value="1"/>
</dbReference>
<dbReference type="Gene3D" id="1.20.58.1590">
    <property type="entry name" value="Tethering factor for nuclear proteasome Cut8/Sts1"/>
    <property type="match status" value="1"/>
</dbReference>
<dbReference type="SUPFAM" id="SSF51395">
    <property type="entry name" value="FMN-linked oxidoreductases"/>
    <property type="match status" value="1"/>
</dbReference>
<evidence type="ECO:0000256" key="11">
    <source>
        <dbReference type="SAM" id="MobiDB-lite"/>
    </source>
</evidence>
<evidence type="ECO:0000313" key="14">
    <source>
        <dbReference type="Proteomes" id="UP001385951"/>
    </source>
</evidence>
<keyword evidence="10" id="KW-0813">Transport</keyword>
<dbReference type="Pfam" id="PF08559">
    <property type="entry name" value="Cut8"/>
    <property type="match status" value="1"/>
</dbReference>
<dbReference type="Pfam" id="PF01180">
    <property type="entry name" value="DHO_dh"/>
    <property type="match status" value="1"/>
</dbReference>
<sequence>MMSTGFSWGAKPLDSASNDDSNTHTSIPRYTPVVRPVARKRKLHDEESKVHKPASNNRRFHAPARHKKTKTPRIVGQPLPIHRLIEVLDHKSLQTLLEDLVKIHPETANTIHKLSPKPFDSFFRDLARRDMMNRSFFSRSTVQIGRKVAYNQRQTFTTNAKLPILKSSVLPRSILWAVGLAGAAVGGFYLADARSAFHEYVLCPIIRASTSAEQGHKLGILFMKYGLTPRLLDDETYDTSDVLGVDVFGTKLKSPIGLAAGLDKDGEAIESLFNCGFSYVEIGSITPEPQPGNPQPRFFRLPRDDAVINRYGFNSSGHFNVVATLKLRFEKLLQKFQRNNSPDSEIPSNAFRNGKLLAVNLGKNKFGDEVTDYVKGVERLGPYADVLVINVSSPNTPGLRDLQNELKLTSLLSTVVAERNVLHKNLLGKKPPVLVKVAPDLTEPEIESIATAAKTAKVDGIIISNTTIQRPKSTLKTTDNNLVDQTGGLSGKPLKPIALQALRHLRKYTKDSDLVLVGCGGISSGKDALEFGKAGATFIELYTAFAYKGPGLPGKIRDELIAELKKEGKTWQQIIGQDDK</sequence>
<comment type="pathway">
    <text evidence="2 9">Pyrimidine metabolism; UMP biosynthesis via de novo pathway; orotate from (S)-dihydroorotate (quinone route): step 1/1.</text>
</comment>
<evidence type="ECO:0000256" key="9">
    <source>
        <dbReference type="RuleBase" id="RU361255"/>
    </source>
</evidence>
<dbReference type="PANTHER" id="PTHR48109">
    <property type="entry name" value="DIHYDROOROTATE DEHYDROGENASE (QUINONE), MITOCHONDRIAL-RELATED"/>
    <property type="match status" value="1"/>
</dbReference>
<dbReference type="GO" id="GO:0005743">
    <property type="term" value="C:mitochondrial inner membrane"/>
    <property type="evidence" value="ECO:0007669"/>
    <property type="project" value="UniProtKB-SubCell"/>
</dbReference>
<keyword evidence="5 9" id="KW-0288">FMN</keyword>
<evidence type="ECO:0000313" key="13">
    <source>
        <dbReference type="EMBL" id="KAK7684821.1"/>
    </source>
</evidence>
<evidence type="ECO:0000256" key="7">
    <source>
        <dbReference type="ARBA" id="ARBA00023136"/>
    </source>
</evidence>
<dbReference type="GO" id="GO:0106430">
    <property type="term" value="F:dihydroorotate dehydrogenase (quinone) activity"/>
    <property type="evidence" value="ECO:0007669"/>
    <property type="project" value="UniProtKB-EC"/>
</dbReference>
<accession>A0AAW0FVA6</accession>
<dbReference type="InterPro" id="IPR005720">
    <property type="entry name" value="Dihydroorotate_DH_cat"/>
</dbReference>
<dbReference type="GO" id="GO:0031144">
    <property type="term" value="P:proteasome localization"/>
    <property type="evidence" value="ECO:0007669"/>
    <property type="project" value="UniProtKB-UniRule"/>
</dbReference>
<dbReference type="InterPro" id="IPR013785">
    <property type="entry name" value="Aldolase_TIM"/>
</dbReference>
<dbReference type="NCBIfam" id="TIGR01036">
    <property type="entry name" value="pyrD_sub2"/>
    <property type="match status" value="1"/>
</dbReference>
<evidence type="ECO:0000256" key="3">
    <source>
        <dbReference type="ARBA" id="ARBA00005359"/>
    </source>
</evidence>
<dbReference type="Proteomes" id="UP001385951">
    <property type="component" value="Unassembled WGS sequence"/>
</dbReference>
<dbReference type="InterPro" id="IPR005719">
    <property type="entry name" value="Dihydroorotate_DH_2"/>
</dbReference>
<comment type="subcellular location">
    <subcellularLocation>
        <location evidence="10">Cytoplasm</location>
    </subcellularLocation>
    <subcellularLocation>
        <location evidence="10">Nucleus</location>
    </subcellularLocation>
    <subcellularLocation>
        <location evidence="1">Membrane</location>
    </subcellularLocation>
    <subcellularLocation>
        <location evidence="9">Mitochondrion inner membrane</location>
        <topology evidence="9">Single-pass membrane protein</topology>
    </subcellularLocation>
</comment>
<dbReference type="InterPro" id="IPR013868">
    <property type="entry name" value="Cut8/Sts1_fam"/>
</dbReference>
<dbReference type="EC" id="1.3.5.2" evidence="9"/>
<feature type="compositionally biased region" description="Basic residues" evidence="11">
    <location>
        <begin position="58"/>
        <end position="71"/>
    </location>
</feature>
<feature type="domain" description="Dihydroorotate dehydrogenase catalytic" evidence="12">
    <location>
        <begin position="243"/>
        <end position="564"/>
    </location>
</feature>
<evidence type="ECO:0000256" key="2">
    <source>
        <dbReference type="ARBA" id="ARBA00005161"/>
    </source>
</evidence>
<feature type="compositionally biased region" description="Polar residues" evidence="11">
    <location>
        <begin position="15"/>
        <end position="28"/>
    </location>
</feature>
<dbReference type="CDD" id="cd04738">
    <property type="entry name" value="DHOD_2_like"/>
    <property type="match status" value="1"/>
</dbReference>
<dbReference type="PROSITE" id="PS00911">
    <property type="entry name" value="DHODEHASE_1"/>
    <property type="match status" value="1"/>
</dbReference>
<keyword evidence="6 9" id="KW-0560">Oxidoreductase</keyword>
<keyword evidence="4 9" id="KW-0285">Flavoprotein</keyword>
<evidence type="ECO:0000259" key="12">
    <source>
        <dbReference type="Pfam" id="PF01180"/>
    </source>
</evidence>
<evidence type="ECO:0000256" key="6">
    <source>
        <dbReference type="ARBA" id="ARBA00023002"/>
    </source>
</evidence>
<dbReference type="NCBIfam" id="NF003652">
    <property type="entry name" value="PRK05286.2-5"/>
    <property type="match status" value="1"/>
</dbReference>
<comment type="cofactor">
    <cofactor evidence="9">
        <name>FMN</name>
        <dbReference type="ChEBI" id="CHEBI:58210"/>
    </cofactor>
    <text evidence="9">Binds 1 FMN per subunit.</text>
</comment>
<evidence type="ECO:0000256" key="8">
    <source>
        <dbReference type="ARBA" id="ARBA00048639"/>
    </source>
</evidence>
<comment type="caution">
    <text evidence="13">The sequence shown here is derived from an EMBL/GenBank/DDBJ whole genome shotgun (WGS) entry which is preliminary data.</text>
</comment>
<comment type="function">
    <text evidence="10">Involved in ubiquitin-mediated protein degradation. Regulatory factor in the ubiquitin/proteasome pathway that controls the turnover of proteasome substrates. Targets proteasomes to the nucleus and facilitates the degradation of nuclear proteins.</text>
</comment>
<evidence type="ECO:0000256" key="1">
    <source>
        <dbReference type="ARBA" id="ARBA00004370"/>
    </source>
</evidence>
<keyword evidence="7" id="KW-0472">Membrane</keyword>